<keyword evidence="2" id="KW-1185">Reference proteome</keyword>
<organism evidence="1 2">
    <name type="scientific">Stenotrophomonas phage BUCT626</name>
    <dbReference type="NCBI Taxonomy" id="2860376"/>
    <lineage>
        <taxon>Viruses</taxon>
        <taxon>Duplodnaviria</taxon>
        <taxon>Heunggongvirae</taxon>
        <taxon>Uroviricota</taxon>
        <taxon>Caudoviricetes</taxon>
        <taxon>Beaumontvirinae</taxon>
        <taxon>Bixiavirus</taxon>
        <taxon>Bixiavirus BUCT626</taxon>
    </lineage>
</organism>
<name>A0AC61NA42_9CAUD</name>
<dbReference type="EMBL" id="MZ398241">
    <property type="protein sequence ID" value="QYC96749.1"/>
    <property type="molecule type" value="Genomic_DNA"/>
</dbReference>
<evidence type="ECO:0000313" key="1">
    <source>
        <dbReference type="EMBL" id="QYC96749.1"/>
    </source>
</evidence>
<sequence length="100" mass="12121">MNKHRQRIYDYLTGDTSIKLSRRERAKCRRMQERRINRMRVHFQRVYFTYPVLRSDGTHEYTPAPPSYYGTKYANPKHVAYWGIEHDHAHAQDDNFSLDC</sequence>
<dbReference type="Proteomes" id="UP000826964">
    <property type="component" value="Segment"/>
</dbReference>
<proteinExistence type="predicted"/>
<reference evidence="1" key="1">
    <citation type="submission" date="2021-06" db="EMBL/GenBank/DDBJ databases">
        <authorList>
            <person name="Tian F."/>
            <person name="Li J."/>
            <person name="Li F."/>
            <person name="Tong Y."/>
        </authorList>
    </citation>
    <scope>NUCLEOTIDE SEQUENCE</scope>
</reference>
<evidence type="ECO:0000313" key="2">
    <source>
        <dbReference type="Proteomes" id="UP000826964"/>
    </source>
</evidence>
<accession>A0AC61NA42</accession>
<protein>
    <submittedName>
        <fullName evidence="1">Uncharacterized protein</fullName>
    </submittedName>
</protein>